<dbReference type="Proteomes" id="UP000501199">
    <property type="component" value="Segment"/>
</dbReference>
<accession>A0A6G6XK92</accession>
<evidence type="ECO:0000313" key="1">
    <source>
        <dbReference type="EMBL" id="QIG58531.1"/>
    </source>
</evidence>
<sequence>MPETTPRYVPAEKAYLTADGETGGPHWGVLDNETGLFAPFGGDALLAAYATEAVTAKPDLGWEFVPVLTPANS</sequence>
<protein>
    <submittedName>
        <fullName evidence="1">Uncharacterized protein</fullName>
    </submittedName>
</protein>
<keyword evidence="2" id="KW-1185">Reference proteome</keyword>
<reference evidence="2" key="1">
    <citation type="submission" date="2020-01" db="EMBL/GenBank/DDBJ databases">
        <authorList>
            <person name="Broll A.M."/>
            <person name="Firkus N.C."/>
            <person name="Hill J.A."/>
            <person name="Neidermyer S.M."/>
            <person name="Regnier T.M."/>
            <person name="Wang S.P."/>
            <person name="Yang C."/>
            <person name="Yang H.S."/>
            <person name="Bonilla J.A."/>
            <person name="Klyczek K."/>
            <person name="Garlena R.A."/>
            <person name="Russell D.A."/>
            <person name="Pope W.H."/>
            <person name="Jacobs-Sera D."/>
            <person name="Hatfull G.F."/>
        </authorList>
    </citation>
    <scope>NUCLEOTIDE SEQUENCE [LARGE SCALE GENOMIC DNA]</scope>
</reference>
<proteinExistence type="predicted"/>
<organism evidence="1 2">
    <name type="scientific">Arthrobacter phage DrSierra</name>
    <dbReference type="NCBI Taxonomy" id="2704034"/>
    <lineage>
        <taxon>Viruses</taxon>
        <taxon>Duplodnaviria</taxon>
        <taxon>Heunggongvirae</taxon>
        <taxon>Uroviricota</taxon>
        <taxon>Caudoviricetes</taxon>
        <taxon>Casidaviridae</taxon>
        <taxon>Manhattanvirus</taxon>
        <taxon>Manhattanvirus drsierra</taxon>
    </lineage>
</organism>
<evidence type="ECO:0000313" key="2">
    <source>
        <dbReference type="Proteomes" id="UP000501199"/>
    </source>
</evidence>
<dbReference type="KEGG" id="vg:77954772"/>
<dbReference type="EMBL" id="MN908689">
    <property type="protein sequence ID" value="QIG58531.1"/>
    <property type="molecule type" value="Genomic_DNA"/>
</dbReference>
<dbReference type="GeneID" id="77954772"/>
<gene>
    <name evidence="1" type="primary">53</name>
    <name evidence="1" type="ORF">SEA_DRSIERRA_53</name>
</gene>
<name>A0A6G6XK92_9CAUD</name>
<dbReference type="RefSeq" id="YP_010678378.1">
    <property type="nucleotide sequence ID" value="NC_071034.1"/>
</dbReference>